<dbReference type="PANTHER" id="PTHR43252">
    <property type="entry name" value="TRANSCRIPTIONAL REGULATOR YQJI"/>
    <property type="match status" value="1"/>
</dbReference>
<gene>
    <name evidence="3" type="ORF">DP939_12120</name>
</gene>
<feature type="region of interest" description="Disordered" evidence="1">
    <location>
        <begin position="1"/>
        <end position="55"/>
    </location>
</feature>
<dbReference type="AlphaFoldDB" id="A0A366M137"/>
<name>A0A366M137_9ACTN</name>
<dbReference type="PANTHER" id="PTHR43252:SF2">
    <property type="entry name" value="TRANSCRIPTION REGULATOR, PADR-LIKE FAMILY"/>
    <property type="match status" value="1"/>
</dbReference>
<dbReference type="Gene3D" id="1.10.10.10">
    <property type="entry name" value="Winged helix-like DNA-binding domain superfamily/Winged helix DNA-binding domain"/>
    <property type="match status" value="1"/>
</dbReference>
<evidence type="ECO:0000313" key="3">
    <source>
        <dbReference type="EMBL" id="RBQ19503.1"/>
    </source>
</evidence>
<feature type="compositionally biased region" description="Acidic residues" evidence="1">
    <location>
        <begin position="9"/>
        <end position="18"/>
    </location>
</feature>
<dbReference type="Proteomes" id="UP000253303">
    <property type="component" value="Unassembled WGS sequence"/>
</dbReference>
<accession>A0A366M137</accession>
<dbReference type="InterPro" id="IPR011991">
    <property type="entry name" value="ArsR-like_HTH"/>
</dbReference>
<dbReference type="EMBL" id="QMEY01000004">
    <property type="protein sequence ID" value="RBQ19503.1"/>
    <property type="molecule type" value="Genomic_DNA"/>
</dbReference>
<sequence length="215" mass="23783">MAAARGVEDDPWEAEEVTEALTRGPYAPAIPPHPPGAVIPPHVPPPGPEFAPRVRRGDVRAGTLALLREGPRNGYQIIEEIARRSLGVWRPSPGSVYPALQQLEDEGLVQGRESGGSRVYDLTEEGRRHVEARAAELAEPWAAVIRSVPEDRHELRLLWGQVGEAFLHLTRTADDKQVAAAKRLLKETRRGFFKILADDYDSADEIDPRPTEEAE</sequence>
<dbReference type="InterPro" id="IPR036390">
    <property type="entry name" value="WH_DNA-bd_sf"/>
</dbReference>
<dbReference type="InterPro" id="IPR036388">
    <property type="entry name" value="WH-like_DNA-bd_sf"/>
</dbReference>
<feature type="compositionally biased region" description="Pro residues" evidence="1">
    <location>
        <begin position="28"/>
        <end position="49"/>
    </location>
</feature>
<keyword evidence="4" id="KW-1185">Reference proteome</keyword>
<proteinExistence type="predicted"/>
<dbReference type="Pfam" id="PF03551">
    <property type="entry name" value="PadR"/>
    <property type="match status" value="1"/>
</dbReference>
<comment type="caution">
    <text evidence="3">The sequence shown here is derived from an EMBL/GenBank/DDBJ whole genome shotgun (WGS) entry which is preliminary data.</text>
</comment>
<dbReference type="CDD" id="cd00090">
    <property type="entry name" value="HTH_ARSR"/>
    <property type="match status" value="1"/>
</dbReference>
<dbReference type="InterPro" id="IPR005149">
    <property type="entry name" value="Tscrpt_reg_PadR_N"/>
</dbReference>
<dbReference type="SUPFAM" id="SSF46785">
    <property type="entry name" value="Winged helix' DNA-binding domain"/>
    <property type="match status" value="1"/>
</dbReference>
<organism evidence="3 4">
    <name type="scientific">Spongiactinospora rosea</name>
    <dbReference type="NCBI Taxonomy" id="2248750"/>
    <lineage>
        <taxon>Bacteria</taxon>
        <taxon>Bacillati</taxon>
        <taxon>Actinomycetota</taxon>
        <taxon>Actinomycetes</taxon>
        <taxon>Streptosporangiales</taxon>
        <taxon>Streptosporangiaceae</taxon>
        <taxon>Spongiactinospora</taxon>
    </lineage>
</organism>
<reference evidence="3 4" key="1">
    <citation type="submission" date="2018-06" db="EMBL/GenBank/DDBJ databases">
        <title>Sphaerisporangium craniellae sp. nov., isolated from a marine sponge in the South China Sea.</title>
        <authorList>
            <person name="Li L."/>
        </authorList>
    </citation>
    <scope>NUCLEOTIDE SEQUENCE [LARGE SCALE GENOMIC DNA]</scope>
    <source>
        <strain evidence="3 4">LHW63015</strain>
    </source>
</reference>
<evidence type="ECO:0000259" key="2">
    <source>
        <dbReference type="Pfam" id="PF03551"/>
    </source>
</evidence>
<protein>
    <submittedName>
        <fullName evidence="3">PadR family transcriptional regulator</fullName>
    </submittedName>
</protein>
<evidence type="ECO:0000313" key="4">
    <source>
        <dbReference type="Proteomes" id="UP000253303"/>
    </source>
</evidence>
<feature type="domain" description="Transcription regulator PadR N-terminal" evidence="2">
    <location>
        <begin position="64"/>
        <end position="131"/>
    </location>
</feature>
<evidence type="ECO:0000256" key="1">
    <source>
        <dbReference type="SAM" id="MobiDB-lite"/>
    </source>
</evidence>